<proteinExistence type="predicted"/>
<name>A0A8D2KHT9_UROPR</name>
<feature type="domain" description="RING-type" evidence="9">
    <location>
        <begin position="1"/>
        <end position="143"/>
    </location>
</feature>
<keyword evidence="8" id="KW-0862">Zinc</keyword>
<evidence type="ECO:0000313" key="11">
    <source>
        <dbReference type="Proteomes" id="UP000694417"/>
    </source>
</evidence>
<dbReference type="InterPro" id="IPR031127">
    <property type="entry name" value="E3_UB_ligase_RBR"/>
</dbReference>
<keyword evidence="11" id="KW-1185">Reference proteome</keyword>
<evidence type="ECO:0000256" key="4">
    <source>
        <dbReference type="ARBA" id="ARBA00022723"/>
    </source>
</evidence>
<dbReference type="InterPro" id="IPR002867">
    <property type="entry name" value="IBR_dom"/>
</dbReference>
<dbReference type="SUPFAM" id="SSF57850">
    <property type="entry name" value="RING/U-box"/>
    <property type="match status" value="1"/>
</dbReference>
<evidence type="ECO:0000256" key="5">
    <source>
        <dbReference type="ARBA" id="ARBA00022737"/>
    </source>
</evidence>
<dbReference type="FunFam" id="2.20.25.20:FF:000008">
    <property type="entry name" value="E3 ubiquitin-protein ligase parkin"/>
    <property type="match status" value="1"/>
</dbReference>
<evidence type="ECO:0000259" key="9">
    <source>
        <dbReference type="PROSITE" id="PS51873"/>
    </source>
</evidence>
<dbReference type="Gene3D" id="1.20.120.1750">
    <property type="match status" value="1"/>
</dbReference>
<keyword evidence="7" id="KW-0833">Ubl conjugation pathway</keyword>
<accession>A0A8D2KHT9</accession>
<protein>
    <recommendedName>
        <fullName evidence="2">RBR-type E3 ubiquitin transferase</fullName>
        <ecNumber evidence="2">2.3.2.31</ecNumber>
    </recommendedName>
</protein>
<evidence type="ECO:0000256" key="8">
    <source>
        <dbReference type="ARBA" id="ARBA00022833"/>
    </source>
</evidence>
<reference evidence="10" key="2">
    <citation type="submission" date="2025-09" db="UniProtKB">
        <authorList>
            <consortium name="Ensembl"/>
        </authorList>
    </citation>
    <scope>IDENTIFICATION</scope>
</reference>
<evidence type="ECO:0000256" key="6">
    <source>
        <dbReference type="ARBA" id="ARBA00022771"/>
    </source>
</evidence>
<dbReference type="AlphaFoldDB" id="A0A8D2KHT9"/>
<keyword evidence="5" id="KW-0677">Repeat</keyword>
<sequence length="153" mass="16912">MGGVLCPRPGCGAGLLPEAGQRKVTCEAGNGLGCGFIFCRDCKEEHHEGSCSTLLEASAAAKQAYRVDERAAEHARWEEASKETIKRTTKPCPHCGVPVEKNDTVRRIFYGKNGGEKTQELPVDSSSGRRRMYLRAKEFWHREALLGLGSWKF</sequence>
<dbReference type="PROSITE" id="PS51873">
    <property type="entry name" value="TRIAD"/>
    <property type="match status" value="1"/>
</dbReference>
<evidence type="ECO:0000256" key="7">
    <source>
        <dbReference type="ARBA" id="ARBA00022786"/>
    </source>
</evidence>
<dbReference type="GeneTree" id="ENSGT00390000011034"/>
<gene>
    <name evidence="10" type="primary">PRKN</name>
</gene>
<dbReference type="PANTHER" id="PTHR11685">
    <property type="entry name" value="RBR FAMILY RING FINGER AND IBR DOMAIN-CONTAINING"/>
    <property type="match status" value="1"/>
</dbReference>
<dbReference type="InterPro" id="IPR044066">
    <property type="entry name" value="TRIAD_supradom"/>
</dbReference>
<dbReference type="GO" id="GO:0016567">
    <property type="term" value="P:protein ubiquitination"/>
    <property type="evidence" value="ECO:0007669"/>
    <property type="project" value="InterPro"/>
</dbReference>
<organism evidence="10 11">
    <name type="scientific">Urocitellus parryii</name>
    <name type="common">Arctic ground squirrel</name>
    <name type="synonym">Spermophilus parryii</name>
    <dbReference type="NCBI Taxonomy" id="9999"/>
    <lineage>
        <taxon>Eukaryota</taxon>
        <taxon>Metazoa</taxon>
        <taxon>Chordata</taxon>
        <taxon>Craniata</taxon>
        <taxon>Vertebrata</taxon>
        <taxon>Euteleostomi</taxon>
        <taxon>Mammalia</taxon>
        <taxon>Eutheria</taxon>
        <taxon>Euarchontoglires</taxon>
        <taxon>Glires</taxon>
        <taxon>Rodentia</taxon>
        <taxon>Sciuromorpha</taxon>
        <taxon>Sciuridae</taxon>
        <taxon>Xerinae</taxon>
        <taxon>Marmotini</taxon>
        <taxon>Urocitellus</taxon>
    </lineage>
</organism>
<keyword evidence="4" id="KW-0479">Metal-binding</keyword>
<evidence type="ECO:0000256" key="1">
    <source>
        <dbReference type="ARBA" id="ARBA00001798"/>
    </source>
</evidence>
<dbReference type="Pfam" id="PF01485">
    <property type="entry name" value="IBR"/>
    <property type="match status" value="1"/>
</dbReference>
<keyword evidence="6" id="KW-0863">Zinc-finger</keyword>
<comment type="catalytic activity">
    <reaction evidence="1">
        <text>[E2 ubiquitin-conjugating enzyme]-S-ubiquitinyl-L-cysteine + [acceptor protein]-L-lysine = [E2 ubiquitin-conjugating enzyme]-L-cysteine + [acceptor protein]-N(6)-ubiquitinyl-L-lysine.</text>
        <dbReference type="EC" id="2.3.2.31"/>
    </reaction>
</comment>
<dbReference type="EC" id="2.3.2.31" evidence="2"/>
<dbReference type="GO" id="GO:0061630">
    <property type="term" value="F:ubiquitin protein ligase activity"/>
    <property type="evidence" value="ECO:0007669"/>
    <property type="project" value="UniProtKB-EC"/>
</dbReference>
<evidence type="ECO:0000313" key="10">
    <source>
        <dbReference type="Ensembl" id="ENSUPAP00010014800.1"/>
    </source>
</evidence>
<reference evidence="10" key="1">
    <citation type="submission" date="2025-08" db="UniProtKB">
        <authorList>
            <consortium name="Ensembl"/>
        </authorList>
    </citation>
    <scope>IDENTIFICATION</scope>
</reference>
<evidence type="ECO:0000256" key="3">
    <source>
        <dbReference type="ARBA" id="ARBA00022679"/>
    </source>
</evidence>
<dbReference type="GO" id="GO:0008270">
    <property type="term" value="F:zinc ion binding"/>
    <property type="evidence" value="ECO:0007669"/>
    <property type="project" value="UniProtKB-KW"/>
</dbReference>
<evidence type="ECO:0000256" key="2">
    <source>
        <dbReference type="ARBA" id="ARBA00012251"/>
    </source>
</evidence>
<dbReference type="Proteomes" id="UP000694417">
    <property type="component" value="Unplaced"/>
</dbReference>
<dbReference type="Ensembl" id="ENSUPAT00010016905.1">
    <property type="protein sequence ID" value="ENSUPAP00010014800.1"/>
    <property type="gene ID" value="ENSUPAG00010011852.1"/>
</dbReference>
<dbReference type="Gene3D" id="2.20.25.20">
    <property type="match status" value="1"/>
</dbReference>
<keyword evidence="3" id="KW-0808">Transferase</keyword>